<organism evidence="2">
    <name type="scientific">marine metagenome</name>
    <dbReference type="NCBI Taxonomy" id="408172"/>
    <lineage>
        <taxon>unclassified sequences</taxon>
        <taxon>metagenomes</taxon>
        <taxon>ecological metagenomes</taxon>
    </lineage>
</organism>
<dbReference type="EMBL" id="UINC01074189">
    <property type="protein sequence ID" value="SVC11143.1"/>
    <property type="molecule type" value="Genomic_DNA"/>
</dbReference>
<reference evidence="2" key="1">
    <citation type="submission" date="2018-05" db="EMBL/GenBank/DDBJ databases">
        <authorList>
            <person name="Lanie J.A."/>
            <person name="Ng W.-L."/>
            <person name="Kazmierczak K.M."/>
            <person name="Andrzejewski T.M."/>
            <person name="Davidsen T.M."/>
            <person name="Wayne K.J."/>
            <person name="Tettelin H."/>
            <person name="Glass J.I."/>
            <person name="Rusch D."/>
            <person name="Podicherti R."/>
            <person name="Tsui H.-C.T."/>
            <person name="Winkler M.E."/>
        </authorList>
    </citation>
    <scope>NUCLEOTIDE SEQUENCE</scope>
</reference>
<sequence length="101" mass="10652">MKNIQNKLFLASITMIAVILMTSGCEFESAGEVSKDVLYTVEPTPAPPSCADGIDNDGDGVIDDADTESCDPNGDGLFDDALGEFYLPFCNDGINNDHTGA</sequence>
<evidence type="ECO:0000256" key="1">
    <source>
        <dbReference type="SAM" id="MobiDB-lite"/>
    </source>
</evidence>
<accession>A0A382JIZ6</accession>
<protein>
    <submittedName>
        <fullName evidence="2">Uncharacterized protein</fullName>
    </submittedName>
</protein>
<feature type="compositionally biased region" description="Acidic residues" evidence="1">
    <location>
        <begin position="54"/>
        <end position="69"/>
    </location>
</feature>
<feature type="region of interest" description="Disordered" evidence="1">
    <location>
        <begin position="46"/>
        <end position="69"/>
    </location>
</feature>
<proteinExistence type="predicted"/>
<evidence type="ECO:0000313" key="2">
    <source>
        <dbReference type="EMBL" id="SVC11143.1"/>
    </source>
</evidence>
<feature type="non-terminal residue" evidence="2">
    <location>
        <position position="101"/>
    </location>
</feature>
<name>A0A382JIZ6_9ZZZZ</name>
<dbReference type="AlphaFoldDB" id="A0A382JIZ6"/>
<dbReference type="PROSITE" id="PS51257">
    <property type="entry name" value="PROKAR_LIPOPROTEIN"/>
    <property type="match status" value="1"/>
</dbReference>
<gene>
    <name evidence="2" type="ORF">METZ01_LOCUS263997</name>
</gene>